<dbReference type="EMBL" id="LTDM01000066">
    <property type="protein sequence ID" value="OLS01530.1"/>
    <property type="molecule type" value="Genomic_DNA"/>
</dbReference>
<dbReference type="Pfam" id="PF01739">
    <property type="entry name" value="CheR"/>
    <property type="match status" value="1"/>
</dbReference>
<feature type="domain" description="CheR-type methyltransferase" evidence="6">
    <location>
        <begin position="1"/>
        <end position="257"/>
    </location>
</feature>
<evidence type="ECO:0000256" key="2">
    <source>
        <dbReference type="ARBA" id="ARBA00012534"/>
    </source>
</evidence>
<evidence type="ECO:0000313" key="7">
    <source>
        <dbReference type="EMBL" id="OLS01530.1"/>
    </source>
</evidence>
<dbReference type="Pfam" id="PF03705">
    <property type="entry name" value="CheR_N"/>
    <property type="match status" value="1"/>
</dbReference>
<keyword evidence="3 7" id="KW-0489">Methyltransferase</keyword>
<dbReference type="InterPro" id="IPR000780">
    <property type="entry name" value="CheR_MeTrfase"/>
</dbReference>
<protein>
    <recommendedName>
        <fullName evidence="2">protein-glutamate O-methyltransferase</fullName>
        <ecNumber evidence="2">2.1.1.80</ecNumber>
    </recommendedName>
</protein>
<evidence type="ECO:0000256" key="3">
    <source>
        <dbReference type="ARBA" id="ARBA00022603"/>
    </source>
</evidence>
<dbReference type="InterPro" id="IPR050903">
    <property type="entry name" value="Bact_Chemotaxis_MeTrfase"/>
</dbReference>
<comment type="catalytic activity">
    <reaction evidence="1">
        <text>L-glutamyl-[protein] + S-adenosyl-L-methionine = [protein]-L-glutamate 5-O-methyl ester + S-adenosyl-L-homocysteine</text>
        <dbReference type="Rhea" id="RHEA:24452"/>
        <dbReference type="Rhea" id="RHEA-COMP:10208"/>
        <dbReference type="Rhea" id="RHEA-COMP:10311"/>
        <dbReference type="ChEBI" id="CHEBI:29973"/>
        <dbReference type="ChEBI" id="CHEBI:57856"/>
        <dbReference type="ChEBI" id="CHEBI:59789"/>
        <dbReference type="ChEBI" id="CHEBI:82795"/>
        <dbReference type="EC" id="2.1.1.80"/>
    </reaction>
</comment>
<dbReference type="PANTHER" id="PTHR24422:SF19">
    <property type="entry name" value="CHEMOTAXIS PROTEIN METHYLTRANSFERASE"/>
    <property type="match status" value="1"/>
</dbReference>
<reference evidence="7 8" key="1">
    <citation type="submission" date="2016-02" db="EMBL/GenBank/DDBJ databases">
        <title>Genome sequence of Tissierella creatinophila DSM 6911.</title>
        <authorList>
            <person name="Poehlein A."/>
            <person name="Daniel R."/>
        </authorList>
    </citation>
    <scope>NUCLEOTIDE SEQUENCE [LARGE SCALE GENOMIC DNA]</scope>
    <source>
        <strain evidence="7 8">DSM 6911</strain>
    </source>
</reference>
<dbReference type="GO" id="GO:0008983">
    <property type="term" value="F:protein-glutamate O-methyltransferase activity"/>
    <property type="evidence" value="ECO:0007669"/>
    <property type="project" value="UniProtKB-EC"/>
</dbReference>
<accession>A0A1U7M2Q3</accession>
<dbReference type="SMART" id="SM00138">
    <property type="entry name" value="MeTrc"/>
    <property type="match status" value="1"/>
</dbReference>
<evidence type="ECO:0000259" key="6">
    <source>
        <dbReference type="PROSITE" id="PS50123"/>
    </source>
</evidence>
<comment type="caution">
    <text evidence="7">The sequence shown here is derived from an EMBL/GenBank/DDBJ whole genome shotgun (WGS) entry which is preliminary data.</text>
</comment>
<dbReference type="InterPro" id="IPR022641">
    <property type="entry name" value="CheR_N"/>
</dbReference>
<dbReference type="RefSeq" id="WP_075728707.1">
    <property type="nucleotide sequence ID" value="NZ_LTDM01000066.1"/>
</dbReference>
<dbReference type="SUPFAM" id="SSF47757">
    <property type="entry name" value="Chemotaxis receptor methyltransferase CheR, N-terminal domain"/>
    <property type="match status" value="1"/>
</dbReference>
<dbReference type="PANTHER" id="PTHR24422">
    <property type="entry name" value="CHEMOTAXIS PROTEIN METHYLTRANSFERASE"/>
    <property type="match status" value="1"/>
</dbReference>
<dbReference type="AlphaFoldDB" id="A0A1U7M2Q3"/>
<dbReference type="Gene3D" id="3.40.50.150">
    <property type="entry name" value="Vaccinia Virus protein VP39"/>
    <property type="match status" value="1"/>
</dbReference>
<name>A0A1U7M2Q3_TISCR</name>
<keyword evidence="4 7" id="KW-0808">Transferase</keyword>
<dbReference type="InterPro" id="IPR022642">
    <property type="entry name" value="CheR_C"/>
</dbReference>
<dbReference type="Gene3D" id="1.10.155.10">
    <property type="entry name" value="Chemotaxis receptor methyltransferase CheR, N-terminal domain"/>
    <property type="match status" value="1"/>
</dbReference>
<gene>
    <name evidence="7" type="primary">cheR2</name>
    <name evidence="7" type="ORF">TICRE_25690</name>
</gene>
<dbReference type="Proteomes" id="UP000186112">
    <property type="component" value="Unassembled WGS sequence"/>
</dbReference>
<dbReference type="PRINTS" id="PR00996">
    <property type="entry name" value="CHERMTFRASE"/>
</dbReference>
<evidence type="ECO:0000256" key="1">
    <source>
        <dbReference type="ARBA" id="ARBA00001541"/>
    </source>
</evidence>
<dbReference type="EC" id="2.1.1.80" evidence="2"/>
<dbReference type="OrthoDB" id="9816309at2"/>
<dbReference type="InterPro" id="IPR036804">
    <property type="entry name" value="CheR_N_sf"/>
</dbReference>
<dbReference type="PROSITE" id="PS50123">
    <property type="entry name" value="CHER"/>
    <property type="match status" value="1"/>
</dbReference>
<proteinExistence type="predicted"/>
<keyword evidence="5" id="KW-0949">S-adenosyl-L-methionine</keyword>
<keyword evidence="8" id="KW-1185">Reference proteome</keyword>
<evidence type="ECO:0000313" key="8">
    <source>
        <dbReference type="Proteomes" id="UP000186112"/>
    </source>
</evidence>
<dbReference type="GO" id="GO:0032259">
    <property type="term" value="P:methylation"/>
    <property type="evidence" value="ECO:0007669"/>
    <property type="project" value="UniProtKB-KW"/>
</dbReference>
<dbReference type="InterPro" id="IPR029063">
    <property type="entry name" value="SAM-dependent_MTases_sf"/>
</dbReference>
<sequence length="257" mass="30218">MELNFDGFYDFTKKKLNLELWAYKQKQLQRRITTVMNSSGAKTLEEYAKLIEKDEKIKQKFLDYITINVTEFFRNKDIFEGFEKIVKEKLNPKFGALKIWSAACSIGSEPYSLGIIMDKNNLRIKDKILATDIDEQILNRAKEGKYKESEIKNIDSMDLKNYFTLENEEYTIDKKIKSMINFKKHDLILGQYETGFHIIICRNVTIYFKNEVKDEIYKKFNDSLVKGGILFTGATESIYNPEKLGFKKLSTFIYEKV</sequence>
<evidence type="ECO:0000256" key="5">
    <source>
        <dbReference type="ARBA" id="ARBA00022691"/>
    </source>
</evidence>
<organism evidence="7 8">
    <name type="scientific">Tissierella creatinophila DSM 6911</name>
    <dbReference type="NCBI Taxonomy" id="1123403"/>
    <lineage>
        <taxon>Bacteria</taxon>
        <taxon>Bacillati</taxon>
        <taxon>Bacillota</taxon>
        <taxon>Tissierellia</taxon>
        <taxon>Tissierellales</taxon>
        <taxon>Tissierellaceae</taxon>
        <taxon>Tissierella</taxon>
    </lineage>
</organism>
<dbReference type="SUPFAM" id="SSF53335">
    <property type="entry name" value="S-adenosyl-L-methionine-dependent methyltransferases"/>
    <property type="match status" value="1"/>
</dbReference>
<evidence type="ECO:0000256" key="4">
    <source>
        <dbReference type="ARBA" id="ARBA00022679"/>
    </source>
</evidence>